<feature type="region of interest" description="Disordered" evidence="1">
    <location>
        <begin position="178"/>
        <end position="207"/>
    </location>
</feature>
<feature type="region of interest" description="Disordered" evidence="1">
    <location>
        <begin position="236"/>
        <end position="259"/>
    </location>
</feature>
<feature type="region of interest" description="Disordered" evidence="1">
    <location>
        <begin position="509"/>
        <end position="530"/>
    </location>
</feature>
<dbReference type="AlphaFoldDB" id="A0A099P3P3"/>
<comment type="caution">
    <text evidence="2">The sequence shown here is derived from an EMBL/GenBank/DDBJ whole genome shotgun (WGS) entry which is preliminary data.</text>
</comment>
<feature type="region of interest" description="Disordered" evidence="1">
    <location>
        <begin position="591"/>
        <end position="640"/>
    </location>
</feature>
<gene>
    <name evidence="2" type="ORF">JL09_g1294</name>
</gene>
<feature type="compositionally biased region" description="Polar residues" evidence="1">
    <location>
        <begin position="512"/>
        <end position="522"/>
    </location>
</feature>
<sequence length="640" mass="73353">MFYIRPQEQITTCSLFPLNEQYLLNDLRREYYRQQQIEKRQRQKLNQPDVEFTQNLDEYFIILNKKLSRDNYKAMKTFEGYSIRLVDDSLIIKSKRDNFYKSVQLPENVAYGTDITYRLYDDGYKMVISIPKKKAIQIKTPAFGFPDLFDNLKILSDVFDSSYVGRCNEGRKIRIPISDSNESDEVSINKKGIEDSQIGNEEGKEQLDERMQEETEICNENASAVFDSKHGRDCEAKAGTPLKSDQTLEGNSDSDWEDIEDGNENVLMDIDEEPKSVSINQNAKDEVAVDGKSENRASVLEYYRQQQIEKRQRQKLNQPDVEFTQNLDEYFIILNKKLSRDNYKAMKTFEGYSIRLVDDSLIIKSKRDNFYKSVQLPENVAYGTDITYRLYDDGYKMVISIPKKKAIQIKTPAFGFPDLFDNLRILSDVFDSPYVGRCNEGRKIRIPISDSNESDEVSINKKGIENSQIGNEEGKEQLDERMQEETEICNENASAVFDSKHGRDCEAKASTPLKSDQTLEGNSDSDWEDIEDGNENVLMDIDEEPKSVSINQNAKDEVAVDGKSENRASVLSEQPDLLKNYKTTLKNTVFVPNMARNDDPMSSESESSLESPNSVEESTAGPARRTYSPSIENVVDAEFL</sequence>
<name>A0A099P3P3_PICKU</name>
<feature type="compositionally biased region" description="Low complexity" evidence="1">
    <location>
        <begin position="602"/>
        <end position="618"/>
    </location>
</feature>
<feature type="region of interest" description="Disordered" evidence="1">
    <location>
        <begin position="449"/>
        <end position="477"/>
    </location>
</feature>
<evidence type="ECO:0000313" key="3">
    <source>
        <dbReference type="Proteomes" id="UP000029867"/>
    </source>
</evidence>
<evidence type="ECO:0000256" key="1">
    <source>
        <dbReference type="SAM" id="MobiDB-lite"/>
    </source>
</evidence>
<dbReference type="HOGENOM" id="CLU_427623_0_0_1"/>
<reference evidence="3" key="1">
    <citation type="journal article" date="2014" name="Microb. Cell Fact.">
        <title>Exploiting Issatchenkia orientalis SD108 for succinic acid production.</title>
        <authorList>
            <person name="Xiao H."/>
            <person name="Shao Z."/>
            <person name="Jiang Y."/>
            <person name="Dole S."/>
            <person name="Zhao H."/>
        </authorList>
    </citation>
    <scope>NUCLEOTIDE SEQUENCE [LARGE SCALE GENOMIC DNA]</scope>
    <source>
        <strain evidence="3">SD108</strain>
    </source>
</reference>
<dbReference type="EMBL" id="JQFK01000008">
    <property type="protein sequence ID" value="KGK39545.1"/>
    <property type="molecule type" value="Genomic_DNA"/>
</dbReference>
<dbReference type="VEuPathDB" id="FungiDB:C5L36_0E03077"/>
<dbReference type="Proteomes" id="UP000029867">
    <property type="component" value="Unassembled WGS sequence"/>
</dbReference>
<evidence type="ECO:0000313" key="2">
    <source>
        <dbReference type="EMBL" id="KGK39545.1"/>
    </source>
</evidence>
<accession>A0A099P3P3</accession>
<organism evidence="2 3">
    <name type="scientific">Pichia kudriavzevii</name>
    <name type="common">Yeast</name>
    <name type="synonym">Issatchenkia orientalis</name>
    <dbReference type="NCBI Taxonomy" id="4909"/>
    <lineage>
        <taxon>Eukaryota</taxon>
        <taxon>Fungi</taxon>
        <taxon>Dikarya</taxon>
        <taxon>Ascomycota</taxon>
        <taxon>Saccharomycotina</taxon>
        <taxon>Pichiomycetes</taxon>
        <taxon>Pichiales</taxon>
        <taxon>Pichiaceae</taxon>
        <taxon>Pichia</taxon>
    </lineage>
</organism>
<proteinExistence type="predicted"/>
<protein>
    <submittedName>
        <fullName evidence="2">Uncharacterized protein</fullName>
    </submittedName>
</protein>